<organism evidence="5 6">
    <name type="scientific">Dietzia kunjamensis subsp. schimae</name>
    <dbReference type="NCBI Taxonomy" id="498198"/>
    <lineage>
        <taxon>Bacteria</taxon>
        <taxon>Bacillati</taxon>
        <taxon>Actinomycetota</taxon>
        <taxon>Actinomycetes</taxon>
        <taxon>Mycobacteriales</taxon>
        <taxon>Dietziaceae</taxon>
        <taxon>Dietzia</taxon>
    </lineage>
</organism>
<gene>
    <name evidence="5" type="ORF">SAMN06265174_10734</name>
</gene>
<dbReference type="Pfam" id="PF01958">
    <property type="entry name" value="Asp_DH_C"/>
    <property type="match status" value="1"/>
</dbReference>
<dbReference type="PANTHER" id="PTHR31873:SF6">
    <property type="entry name" value="ASPARTATE DEHYDROGENASE DOMAIN-CONTAINING PROTEIN"/>
    <property type="match status" value="1"/>
</dbReference>
<evidence type="ECO:0000259" key="3">
    <source>
        <dbReference type="Pfam" id="PF01958"/>
    </source>
</evidence>
<dbReference type="InterPro" id="IPR036291">
    <property type="entry name" value="NAD(P)-bd_dom_sf"/>
</dbReference>
<dbReference type="SUPFAM" id="SSF51735">
    <property type="entry name" value="NAD(P)-binding Rossmann-fold domains"/>
    <property type="match status" value="1"/>
</dbReference>
<feature type="compositionally biased region" description="Basic and acidic residues" evidence="2">
    <location>
        <begin position="292"/>
        <end position="301"/>
    </location>
</feature>
<dbReference type="Gene3D" id="3.30.360.10">
    <property type="entry name" value="Dihydrodipicolinate Reductase, domain 2"/>
    <property type="match status" value="1"/>
</dbReference>
<feature type="region of interest" description="Disordered" evidence="2">
    <location>
        <begin position="285"/>
        <end position="318"/>
    </location>
</feature>
<protein>
    <submittedName>
        <fullName evidence="5">Aspartate dehydrogenase</fullName>
    </submittedName>
</protein>
<feature type="domain" description="Aspartate/homoserine dehydrogenase NAD-binding" evidence="4">
    <location>
        <begin position="40"/>
        <end position="134"/>
    </location>
</feature>
<keyword evidence="6" id="KW-1185">Reference proteome</keyword>
<evidence type="ECO:0000313" key="6">
    <source>
        <dbReference type="Proteomes" id="UP000315460"/>
    </source>
</evidence>
<dbReference type="PANTHER" id="PTHR31873">
    <property type="entry name" value="L-ASPARTATE DEHYDROGENASE-RELATED"/>
    <property type="match status" value="1"/>
</dbReference>
<accession>A0ABY1N2Z8</accession>
<comment type="caution">
    <text evidence="5">The sequence shown here is derived from an EMBL/GenBank/DDBJ whole genome shotgun (WGS) entry which is preliminary data.</text>
</comment>
<dbReference type="Gene3D" id="3.40.50.720">
    <property type="entry name" value="NAD(P)-binding Rossmann-like Domain"/>
    <property type="match status" value="1"/>
</dbReference>
<dbReference type="Proteomes" id="UP000315460">
    <property type="component" value="Unassembled WGS sequence"/>
</dbReference>
<evidence type="ECO:0000313" key="5">
    <source>
        <dbReference type="EMBL" id="SMO81702.1"/>
    </source>
</evidence>
<feature type="region of interest" description="Disordered" evidence="2">
    <location>
        <begin position="1"/>
        <end position="25"/>
    </location>
</feature>
<dbReference type="Pfam" id="PF03447">
    <property type="entry name" value="NAD_binding_3"/>
    <property type="match status" value="1"/>
</dbReference>
<dbReference type="EMBL" id="FXTG01000007">
    <property type="protein sequence ID" value="SMO81702.1"/>
    <property type="molecule type" value="Genomic_DNA"/>
</dbReference>
<comment type="similarity">
    <text evidence="1">Belongs to the L-aspartate dehydrogenase family.</text>
</comment>
<feature type="domain" description="Aspartate dehydrogenase" evidence="3">
    <location>
        <begin position="180"/>
        <end position="266"/>
    </location>
</feature>
<dbReference type="SUPFAM" id="SSF55347">
    <property type="entry name" value="Glyceraldehyde-3-phosphate dehydrogenase-like, C-terminal domain"/>
    <property type="match status" value="1"/>
</dbReference>
<sequence length="318" mass="32653">MTPPRSPSPDPAGSAASPVDVTGSADQAARTRPLVVAVIGAGAIGGAVIEALERGAVPGARLGDVLRSRSTDEEITDAIEAADVVVEAGSVEAAEEFIPRVTAAGRDMVVCSCGVFARHSDPLELLARGPASGRVLVPAGAVGGLDILSAAARAGTDGAHLRHYTIKSPAALDVDEQPIERREVFRGSAREAALAFPLTSNASVALALATLGLDRTEVVVVADPEVRRTRHVVEWVSPMGRYELQFENAVDPDSGGRTSAITAWSVAEVLSCLAAGAGPGVVVLGQNPGRGSRREAKDRPVTGRPVTGRPVEARPPSP</sequence>
<dbReference type="InterPro" id="IPR002811">
    <property type="entry name" value="Asp_DH"/>
</dbReference>
<evidence type="ECO:0000259" key="4">
    <source>
        <dbReference type="Pfam" id="PF03447"/>
    </source>
</evidence>
<reference evidence="5 6" key="1">
    <citation type="submission" date="2017-05" db="EMBL/GenBank/DDBJ databases">
        <authorList>
            <person name="Varghese N."/>
            <person name="Submissions S."/>
        </authorList>
    </citation>
    <scope>NUCLEOTIDE SEQUENCE [LARGE SCALE GENOMIC DNA]</scope>
    <source>
        <strain evidence="5 6">DSM 45139</strain>
    </source>
</reference>
<dbReference type="InterPro" id="IPR005106">
    <property type="entry name" value="Asp/hSer_DH_NAD-bd"/>
</dbReference>
<proteinExistence type="inferred from homology"/>
<dbReference type="RefSeq" id="WP_154830631.1">
    <property type="nucleotide sequence ID" value="NZ_BAAAQH010000012.1"/>
</dbReference>
<evidence type="ECO:0000256" key="1">
    <source>
        <dbReference type="ARBA" id="ARBA00008331"/>
    </source>
</evidence>
<feature type="compositionally biased region" description="Pro residues" evidence="2">
    <location>
        <begin position="1"/>
        <end position="10"/>
    </location>
</feature>
<name>A0ABY1N2Z8_9ACTN</name>
<evidence type="ECO:0000256" key="2">
    <source>
        <dbReference type="SAM" id="MobiDB-lite"/>
    </source>
</evidence>